<evidence type="ECO:0000256" key="5">
    <source>
        <dbReference type="ARBA" id="ARBA00022691"/>
    </source>
</evidence>
<dbReference type="NCBIfam" id="TIGR00006">
    <property type="entry name" value="16S rRNA (cytosine(1402)-N(4))-methyltransferase RsmH"/>
    <property type="match status" value="1"/>
</dbReference>
<dbReference type="PANTHER" id="PTHR11265:SF0">
    <property type="entry name" value="12S RRNA N4-METHYLCYTIDINE METHYLTRANSFERASE"/>
    <property type="match status" value="1"/>
</dbReference>
<dbReference type="SUPFAM" id="SSF81799">
    <property type="entry name" value="Putative methyltransferase TM0872, insert domain"/>
    <property type="match status" value="1"/>
</dbReference>
<feature type="binding site" evidence="6">
    <location>
        <position position="87"/>
    </location>
    <ligand>
        <name>S-adenosyl-L-methionine</name>
        <dbReference type="ChEBI" id="CHEBI:59789"/>
    </ligand>
</feature>
<dbReference type="Gene3D" id="3.40.50.150">
    <property type="entry name" value="Vaccinia Virus protein VP39"/>
    <property type="match status" value="1"/>
</dbReference>
<dbReference type="Gene3D" id="1.10.150.170">
    <property type="entry name" value="Putative methyltransferase TM0872, insert domain"/>
    <property type="match status" value="1"/>
</dbReference>
<reference evidence="8" key="1">
    <citation type="submission" date="2017-09" db="EMBL/GenBank/DDBJ databases">
        <title>Depth-based differentiation of microbial function through sediment-hosted aquifers and enrichment of novel symbionts in the deep terrestrial subsurface.</title>
        <authorList>
            <person name="Probst A.J."/>
            <person name="Ladd B."/>
            <person name="Jarett J.K."/>
            <person name="Geller-Mcgrath D.E."/>
            <person name="Sieber C.M.K."/>
            <person name="Emerson J.B."/>
            <person name="Anantharaman K."/>
            <person name="Thomas B.C."/>
            <person name="Malmstrom R."/>
            <person name="Stieglmeier M."/>
            <person name="Klingl A."/>
            <person name="Woyke T."/>
            <person name="Ryan C.M."/>
            <person name="Banfield J.F."/>
        </authorList>
    </citation>
    <scope>NUCLEOTIDE SEQUENCE [LARGE SCALE GENOMIC DNA]</scope>
</reference>
<organism evidence="7 8">
    <name type="scientific">Candidatus Shapirobacteria bacterium CG07_land_8_20_14_0_80_39_12</name>
    <dbReference type="NCBI Taxonomy" id="1974480"/>
    <lineage>
        <taxon>Bacteria</taxon>
        <taxon>Candidatus Shapironibacteriota</taxon>
    </lineage>
</organism>
<feature type="binding site" evidence="6">
    <location>
        <position position="50"/>
    </location>
    <ligand>
        <name>S-adenosyl-L-methionine</name>
        <dbReference type="ChEBI" id="CHEBI:59789"/>
    </ligand>
</feature>
<evidence type="ECO:0000313" key="8">
    <source>
        <dbReference type="Proteomes" id="UP000229559"/>
    </source>
</evidence>
<evidence type="ECO:0000256" key="2">
    <source>
        <dbReference type="ARBA" id="ARBA00022552"/>
    </source>
</evidence>
<evidence type="ECO:0000313" key="7">
    <source>
        <dbReference type="EMBL" id="PIU32994.1"/>
    </source>
</evidence>
<dbReference type="AlphaFoldDB" id="A0A2M6YPC4"/>
<feature type="binding site" evidence="6">
    <location>
        <position position="115"/>
    </location>
    <ligand>
        <name>S-adenosyl-L-methionine</name>
        <dbReference type="ChEBI" id="CHEBI:59789"/>
    </ligand>
</feature>
<feature type="binding site" evidence="6">
    <location>
        <position position="108"/>
    </location>
    <ligand>
        <name>S-adenosyl-L-methionine</name>
        <dbReference type="ChEBI" id="CHEBI:59789"/>
    </ligand>
</feature>
<dbReference type="InterPro" id="IPR023397">
    <property type="entry name" value="SAM-dep_MeTrfase_MraW_recog"/>
</dbReference>
<keyword evidence="2 6" id="KW-0698">rRNA processing</keyword>
<proteinExistence type="inferred from homology"/>
<comment type="caution">
    <text evidence="7">The sequence shown here is derived from an EMBL/GenBank/DDBJ whole genome shotgun (WGS) entry which is preliminary data.</text>
</comment>
<comment type="function">
    <text evidence="6">Specifically methylates the N4 position of cytidine in position 1402 (C1402) of 16S rRNA.</text>
</comment>
<accession>A0A2M6YPC4</accession>
<keyword evidence="5 6" id="KW-0949">S-adenosyl-L-methionine</keyword>
<dbReference type="SUPFAM" id="SSF53335">
    <property type="entry name" value="S-adenosyl-L-methionine-dependent methyltransferases"/>
    <property type="match status" value="1"/>
</dbReference>
<dbReference type="HAMAP" id="MF_01007">
    <property type="entry name" value="16SrRNA_methyltr_H"/>
    <property type="match status" value="1"/>
</dbReference>
<dbReference type="Proteomes" id="UP000229559">
    <property type="component" value="Unassembled WGS sequence"/>
</dbReference>
<comment type="catalytic activity">
    <reaction evidence="6">
        <text>cytidine(1402) in 16S rRNA + S-adenosyl-L-methionine = N(4)-methylcytidine(1402) in 16S rRNA + S-adenosyl-L-homocysteine + H(+)</text>
        <dbReference type="Rhea" id="RHEA:42928"/>
        <dbReference type="Rhea" id="RHEA-COMP:10286"/>
        <dbReference type="Rhea" id="RHEA-COMP:10287"/>
        <dbReference type="ChEBI" id="CHEBI:15378"/>
        <dbReference type="ChEBI" id="CHEBI:57856"/>
        <dbReference type="ChEBI" id="CHEBI:59789"/>
        <dbReference type="ChEBI" id="CHEBI:74506"/>
        <dbReference type="ChEBI" id="CHEBI:82748"/>
        <dbReference type="EC" id="2.1.1.199"/>
    </reaction>
</comment>
<keyword evidence="3 6" id="KW-0489">Methyltransferase</keyword>
<dbReference type="EC" id="2.1.1.199" evidence="6"/>
<evidence type="ECO:0000256" key="1">
    <source>
        <dbReference type="ARBA" id="ARBA00010396"/>
    </source>
</evidence>
<comment type="subcellular location">
    <subcellularLocation>
        <location evidence="6">Cytoplasm</location>
    </subcellularLocation>
</comment>
<dbReference type="GO" id="GO:0005737">
    <property type="term" value="C:cytoplasm"/>
    <property type="evidence" value="ECO:0007669"/>
    <property type="project" value="UniProtKB-SubCell"/>
</dbReference>
<comment type="similarity">
    <text evidence="1 6">Belongs to the methyltransferase superfamily. RsmH family.</text>
</comment>
<dbReference type="PIRSF" id="PIRSF004486">
    <property type="entry name" value="MraW"/>
    <property type="match status" value="1"/>
</dbReference>
<protein>
    <recommendedName>
        <fullName evidence="6">Ribosomal RNA small subunit methyltransferase H</fullName>
        <ecNumber evidence="6">2.1.1.199</ecNumber>
    </recommendedName>
    <alternativeName>
        <fullName evidence="6">16S rRNA m(4)C1402 methyltransferase</fullName>
    </alternativeName>
    <alternativeName>
        <fullName evidence="6">rRNA (cytosine-N(4)-)-methyltransferase RsmH</fullName>
    </alternativeName>
</protein>
<keyword evidence="6" id="KW-0963">Cytoplasm</keyword>
<sequence length="300" mass="33409">MNSFHQPVLLKEVVEALKVKKDGKYFDGTIGGGGHAQAILRLGGQILGLDYDPEALTSAREYLTTACPSSIESRGPNAAWRLVRGNFKDLARIAKENDFLPVDGVLLDLGVSFYQLRTPERGFSFNLEGPLDMRMDPNLKVSAADLINGLNKGELEKLFEKLGEEKLARRLAEAIVEARRLKPISTSAQLVEIILKVKPRRGKIHPATQVFQALRMAVNDELNNLKEALPAALEILKSKGRLAVISFHSGEDRIVKYFLKEKAEEGKVKIITKKPIIPSWEEIKENPHSRSAKLRIGEKI</sequence>
<dbReference type="GO" id="GO:0071424">
    <property type="term" value="F:rRNA (cytosine-N4-)-methyltransferase activity"/>
    <property type="evidence" value="ECO:0007669"/>
    <property type="project" value="UniProtKB-UniRule"/>
</dbReference>
<evidence type="ECO:0000256" key="3">
    <source>
        <dbReference type="ARBA" id="ARBA00022603"/>
    </source>
</evidence>
<dbReference type="InterPro" id="IPR029063">
    <property type="entry name" value="SAM-dependent_MTases_sf"/>
</dbReference>
<evidence type="ECO:0000256" key="6">
    <source>
        <dbReference type="HAMAP-Rule" id="MF_01007"/>
    </source>
</evidence>
<feature type="binding site" evidence="6">
    <location>
        <begin position="33"/>
        <end position="35"/>
    </location>
    <ligand>
        <name>S-adenosyl-L-methionine</name>
        <dbReference type="ChEBI" id="CHEBI:59789"/>
    </ligand>
</feature>
<dbReference type="PANTHER" id="PTHR11265">
    <property type="entry name" value="S-ADENOSYL-METHYLTRANSFERASE MRAW"/>
    <property type="match status" value="1"/>
</dbReference>
<dbReference type="GO" id="GO:0070475">
    <property type="term" value="P:rRNA base methylation"/>
    <property type="evidence" value="ECO:0007669"/>
    <property type="project" value="UniProtKB-UniRule"/>
</dbReference>
<keyword evidence="4 6" id="KW-0808">Transferase</keyword>
<gene>
    <name evidence="6" type="primary">rsmH</name>
    <name evidence="7" type="ORF">COT04_02460</name>
</gene>
<dbReference type="Pfam" id="PF01795">
    <property type="entry name" value="Methyltransf_5"/>
    <property type="match status" value="1"/>
</dbReference>
<dbReference type="EMBL" id="PEXA01000066">
    <property type="protein sequence ID" value="PIU32994.1"/>
    <property type="molecule type" value="Genomic_DNA"/>
</dbReference>
<evidence type="ECO:0000256" key="4">
    <source>
        <dbReference type="ARBA" id="ARBA00022679"/>
    </source>
</evidence>
<dbReference type="InterPro" id="IPR002903">
    <property type="entry name" value="RsmH"/>
</dbReference>
<name>A0A2M6YPC4_9BACT</name>